<dbReference type="PANTHER" id="PTHR47165:SF4">
    <property type="entry name" value="OS03G0429900 PROTEIN"/>
    <property type="match status" value="1"/>
</dbReference>
<gene>
    <name evidence="1" type="ORF">EZV62_001102</name>
</gene>
<protein>
    <recommendedName>
        <fullName evidence="3">Replication factor A C-terminal domain-containing protein</fullName>
    </recommendedName>
</protein>
<comment type="caution">
    <text evidence="1">The sequence shown here is derived from an EMBL/GenBank/DDBJ whole genome shotgun (WGS) entry which is preliminary data.</text>
</comment>
<dbReference type="CDD" id="cd04481">
    <property type="entry name" value="RPA1_DBD_B_like"/>
    <property type="match status" value="1"/>
</dbReference>
<name>A0A5C7ISY1_9ROSI</name>
<dbReference type="OrthoDB" id="1166465at2759"/>
<organism evidence="1 2">
    <name type="scientific">Acer yangbiense</name>
    <dbReference type="NCBI Taxonomy" id="1000413"/>
    <lineage>
        <taxon>Eukaryota</taxon>
        <taxon>Viridiplantae</taxon>
        <taxon>Streptophyta</taxon>
        <taxon>Embryophyta</taxon>
        <taxon>Tracheophyta</taxon>
        <taxon>Spermatophyta</taxon>
        <taxon>Magnoliopsida</taxon>
        <taxon>eudicotyledons</taxon>
        <taxon>Gunneridae</taxon>
        <taxon>Pentapetalae</taxon>
        <taxon>rosids</taxon>
        <taxon>malvids</taxon>
        <taxon>Sapindales</taxon>
        <taxon>Sapindaceae</taxon>
        <taxon>Hippocastanoideae</taxon>
        <taxon>Acereae</taxon>
        <taxon>Acer</taxon>
    </lineage>
</organism>
<dbReference type="Gene3D" id="2.40.50.140">
    <property type="entry name" value="Nucleic acid-binding proteins"/>
    <property type="match status" value="1"/>
</dbReference>
<evidence type="ECO:0008006" key="3">
    <source>
        <dbReference type="Google" id="ProtNLM"/>
    </source>
</evidence>
<dbReference type="Proteomes" id="UP000323000">
    <property type="component" value="Chromosome 1"/>
</dbReference>
<evidence type="ECO:0000313" key="2">
    <source>
        <dbReference type="Proteomes" id="UP000323000"/>
    </source>
</evidence>
<reference evidence="2" key="1">
    <citation type="journal article" date="2019" name="Gigascience">
        <title>De novo genome assembly of the endangered Acer yangbiense, a plant species with extremely small populations endemic to Yunnan Province, China.</title>
        <authorList>
            <person name="Yang J."/>
            <person name="Wariss H.M."/>
            <person name="Tao L."/>
            <person name="Zhang R."/>
            <person name="Yun Q."/>
            <person name="Hollingsworth P."/>
            <person name="Dao Z."/>
            <person name="Luo G."/>
            <person name="Guo H."/>
            <person name="Ma Y."/>
            <person name="Sun W."/>
        </authorList>
    </citation>
    <scope>NUCLEOTIDE SEQUENCE [LARGE SCALE GENOMIC DNA]</scope>
    <source>
        <strain evidence="2">cv. Malutang</strain>
    </source>
</reference>
<proteinExistence type="predicted"/>
<accession>A0A5C7ISY1</accession>
<keyword evidence="2" id="KW-1185">Reference proteome</keyword>
<dbReference type="PANTHER" id="PTHR47165">
    <property type="entry name" value="OS03G0429900 PROTEIN"/>
    <property type="match status" value="1"/>
</dbReference>
<dbReference type="InterPro" id="IPR012340">
    <property type="entry name" value="NA-bd_OB-fold"/>
</dbReference>
<dbReference type="EMBL" id="VAHF01000001">
    <property type="protein sequence ID" value="TXG72523.1"/>
    <property type="molecule type" value="Genomic_DNA"/>
</dbReference>
<evidence type="ECO:0000313" key="1">
    <source>
        <dbReference type="EMBL" id="TXG72523.1"/>
    </source>
</evidence>
<sequence length="147" mass="17089">MFHKRRNEEIRITLWADVAMNFDEQILATLYPPVFIAITGLKVKEYQGKLVLSSSYSTMCFFNPDVPQLSEYKKRYKINCIIENNTDQTSFLIMGRAAEKLLGISCQTLVMEQGYDDPYRLPLHLEKLIGTAKKFLIRFGKQENEIL</sequence>
<dbReference type="AlphaFoldDB" id="A0A5C7ISY1"/>
<dbReference type="SUPFAM" id="SSF50249">
    <property type="entry name" value="Nucleic acid-binding proteins"/>
    <property type="match status" value="2"/>
</dbReference>